<dbReference type="PANTHER" id="PTHR17901:SF14">
    <property type="entry name" value="MAGNESIUM-DEPENDENT PHOSPHATASE 1"/>
    <property type="match status" value="1"/>
</dbReference>
<dbReference type="GO" id="GO:0003993">
    <property type="term" value="F:acid phosphatase activity"/>
    <property type="evidence" value="ECO:0007669"/>
    <property type="project" value="TreeGrafter"/>
</dbReference>
<dbReference type="AlphaFoldDB" id="A0A4S8KQV7"/>
<dbReference type="InterPro" id="IPR023214">
    <property type="entry name" value="HAD_sf"/>
</dbReference>
<keyword evidence="2" id="KW-1185">Reference proteome</keyword>
<proteinExistence type="predicted"/>
<accession>A0A4S8KQV7</accession>
<evidence type="ECO:0008006" key="3">
    <source>
        <dbReference type="Google" id="ProtNLM"/>
    </source>
</evidence>
<protein>
    <recommendedName>
        <fullName evidence="3">Magnesium-dependent phosphatase-1</fullName>
    </recommendedName>
</protein>
<dbReference type="InterPro" id="IPR010036">
    <property type="entry name" value="MDP_1_eu_arc"/>
</dbReference>
<dbReference type="Pfam" id="PF12689">
    <property type="entry name" value="Acid_PPase"/>
    <property type="match status" value="1"/>
</dbReference>
<evidence type="ECO:0000313" key="1">
    <source>
        <dbReference type="EMBL" id="THU78089.1"/>
    </source>
</evidence>
<sequence>MGARYPKLVALDIDYAIFTSHLDPSKFGDQGWVNGDLRENLERVDSHTLRDKKNHANVVHLANDIPRIIHDLDAHNVVIALVSQHPNKDLCDRALWHFEAQDKNNKTKSIIYFVKYDEVVNENKKHHFERIHGWSHFPYHEMLFFDSQSRHLVLEKELGLTFFFIADSKKGMTWDDYTKGLRMWRANIVEQEHE</sequence>
<evidence type="ECO:0000313" key="2">
    <source>
        <dbReference type="Proteomes" id="UP000297245"/>
    </source>
</evidence>
<dbReference type="OrthoDB" id="10252235at2759"/>
<name>A0A4S8KQV7_DENBC</name>
<dbReference type="EMBL" id="ML180264">
    <property type="protein sequence ID" value="THU78089.1"/>
    <property type="molecule type" value="Genomic_DNA"/>
</dbReference>
<dbReference type="PANTHER" id="PTHR17901">
    <property type="entry name" value="MAGNESIUM-DEPENDENT PHOSPHATASE 1 MDP1"/>
    <property type="match status" value="1"/>
</dbReference>
<reference evidence="1 2" key="1">
    <citation type="journal article" date="2019" name="Nat. Ecol. Evol.">
        <title>Megaphylogeny resolves global patterns of mushroom evolution.</title>
        <authorList>
            <person name="Varga T."/>
            <person name="Krizsan K."/>
            <person name="Foldi C."/>
            <person name="Dima B."/>
            <person name="Sanchez-Garcia M."/>
            <person name="Sanchez-Ramirez S."/>
            <person name="Szollosi G.J."/>
            <person name="Szarkandi J.G."/>
            <person name="Papp V."/>
            <person name="Albert L."/>
            <person name="Andreopoulos W."/>
            <person name="Angelini C."/>
            <person name="Antonin V."/>
            <person name="Barry K.W."/>
            <person name="Bougher N.L."/>
            <person name="Buchanan P."/>
            <person name="Buyck B."/>
            <person name="Bense V."/>
            <person name="Catcheside P."/>
            <person name="Chovatia M."/>
            <person name="Cooper J."/>
            <person name="Damon W."/>
            <person name="Desjardin D."/>
            <person name="Finy P."/>
            <person name="Geml J."/>
            <person name="Haridas S."/>
            <person name="Hughes K."/>
            <person name="Justo A."/>
            <person name="Karasinski D."/>
            <person name="Kautmanova I."/>
            <person name="Kiss B."/>
            <person name="Kocsube S."/>
            <person name="Kotiranta H."/>
            <person name="LaButti K.M."/>
            <person name="Lechner B.E."/>
            <person name="Liimatainen K."/>
            <person name="Lipzen A."/>
            <person name="Lukacs Z."/>
            <person name="Mihaltcheva S."/>
            <person name="Morgado L.N."/>
            <person name="Niskanen T."/>
            <person name="Noordeloos M.E."/>
            <person name="Ohm R.A."/>
            <person name="Ortiz-Santana B."/>
            <person name="Ovrebo C."/>
            <person name="Racz N."/>
            <person name="Riley R."/>
            <person name="Savchenko A."/>
            <person name="Shiryaev A."/>
            <person name="Soop K."/>
            <person name="Spirin V."/>
            <person name="Szebenyi C."/>
            <person name="Tomsovsky M."/>
            <person name="Tulloss R.E."/>
            <person name="Uehling J."/>
            <person name="Grigoriev I.V."/>
            <person name="Vagvolgyi C."/>
            <person name="Papp T."/>
            <person name="Martin F.M."/>
            <person name="Miettinen O."/>
            <person name="Hibbett D.S."/>
            <person name="Nagy L.G."/>
        </authorList>
    </citation>
    <scope>NUCLEOTIDE SEQUENCE [LARGE SCALE GENOMIC DNA]</scope>
    <source>
        <strain evidence="1 2">CBS 962.96</strain>
    </source>
</reference>
<dbReference type="Gene3D" id="3.40.50.1000">
    <property type="entry name" value="HAD superfamily/HAD-like"/>
    <property type="match status" value="1"/>
</dbReference>
<dbReference type="Proteomes" id="UP000297245">
    <property type="component" value="Unassembled WGS sequence"/>
</dbReference>
<organism evidence="1 2">
    <name type="scientific">Dendrothele bispora (strain CBS 962.96)</name>
    <dbReference type="NCBI Taxonomy" id="1314807"/>
    <lineage>
        <taxon>Eukaryota</taxon>
        <taxon>Fungi</taxon>
        <taxon>Dikarya</taxon>
        <taxon>Basidiomycota</taxon>
        <taxon>Agaricomycotina</taxon>
        <taxon>Agaricomycetes</taxon>
        <taxon>Agaricomycetidae</taxon>
        <taxon>Agaricales</taxon>
        <taxon>Agaricales incertae sedis</taxon>
        <taxon>Dendrothele</taxon>
    </lineage>
</organism>
<gene>
    <name evidence="1" type="ORF">K435DRAFT_769699</name>
</gene>